<organism evidence="1 2">
    <name type="scientific">Rhizophagus clarus</name>
    <dbReference type="NCBI Taxonomy" id="94130"/>
    <lineage>
        <taxon>Eukaryota</taxon>
        <taxon>Fungi</taxon>
        <taxon>Fungi incertae sedis</taxon>
        <taxon>Mucoromycota</taxon>
        <taxon>Glomeromycotina</taxon>
        <taxon>Glomeromycetes</taxon>
        <taxon>Glomerales</taxon>
        <taxon>Glomeraceae</taxon>
        <taxon>Rhizophagus</taxon>
    </lineage>
</organism>
<comment type="caution">
    <text evidence="1">The sequence shown here is derived from an EMBL/GenBank/DDBJ whole genome shotgun (WGS) entry which is preliminary data.</text>
</comment>
<reference evidence="1" key="1">
    <citation type="submission" date="2019-10" db="EMBL/GenBank/DDBJ databases">
        <title>Conservation and host-specific expression of non-tandemly repeated heterogenous ribosome RNA gene in arbuscular mycorrhizal fungi.</title>
        <authorList>
            <person name="Maeda T."/>
            <person name="Kobayashi Y."/>
            <person name="Nakagawa T."/>
            <person name="Ezawa T."/>
            <person name="Yamaguchi K."/>
            <person name="Bino T."/>
            <person name="Nishimoto Y."/>
            <person name="Shigenobu S."/>
            <person name="Kawaguchi M."/>
        </authorList>
    </citation>
    <scope>NUCLEOTIDE SEQUENCE</scope>
    <source>
        <strain evidence="1">HR1</strain>
    </source>
</reference>
<dbReference type="EMBL" id="BLAL01000012">
    <property type="protein sequence ID" value="GES74593.1"/>
    <property type="molecule type" value="Genomic_DNA"/>
</dbReference>
<proteinExistence type="predicted"/>
<name>A0A8H3KV79_9GLOM</name>
<dbReference type="SUPFAM" id="SSF52047">
    <property type="entry name" value="RNI-like"/>
    <property type="match status" value="1"/>
</dbReference>
<dbReference type="AlphaFoldDB" id="A0A8H3KV79"/>
<dbReference type="InterPro" id="IPR032675">
    <property type="entry name" value="LRR_dom_sf"/>
</dbReference>
<protein>
    <submittedName>
        <fullName evidence="1">Uncharacterized protein</fullName>
    </submittedName>
</protein>
<dbReference type="Gene3D" id="3.80.10.10">
    <property type="entry name" value="Ribonuclease Inhibitor"/>
    <property type="match status" value="1"/>
</dbReference>
<sequence length="190" mass="22226">MHLIPGAKQCFSEIVVIRCNAAISNNGLNEFIGVCELVRELEFYIEYSAKDVDYSVFKLIDVLKKLTNITFLDFSGFTLHEDIHNKKFIQTIYNKCSRLEYLKLNLISNNMTEFEKILINYQYLRELFILVDLSAVLSTPIKLESLKLFCDNWKGRRPISLQLDHKHMEIYDLGLINLIKKNTREKGLLK</sequence>
<evidence type="ECO:0000313" key="2">
    <source>
        <dbReference type="Proteomes" id="UP000615446"/>
    </source>
</evidence>
<accession>A0A8H3KV79</accession>
<evidence type="ECO:0000313" key="1">
    <source>
        <dbReference type="EMBL" id="GES74593.1"/>
    </source>
</evidence>
<gene>
    <name evidence="1" type="ORF">RCL2_000206200</name>
</gene>
<dbReference type="Proteomes" id="UP000615446">
    <property type="component" value="Unassembled WGS sequence"/>
</dbReference>